<gene>
    <name evidence="2" type="ORF">GCM10009115_05380</name>
</gene>
<name>A0ABN1LXX4_9SPHN</name>
<dbReference type="EMBL" id="BAAAFE010000003">
    <property type="protein sequence ID" value="GAA0861697.1"/>
    <property type="molecule type" value="Genomic_DNA"/>
</dbReference>
<sequence length="161" mass="17884">MTHYYEIKRNKAGEYVAYFKYNDETIFWSEGYSSIDSARSAISAIKRNGPGSEIRDNAGPDEPTIDQLIDSTDWTGLGKKIGNENAAKIRRKSESLLNAIIQSDADAQTKIDACKRVEAVIVLLEAPNVPWRQVVDLLNHPSVTAFLTALNIIQFIIGLAQ</sequence>
<dbReference type="SUPFAM" id="SSF160113">
    <property type="entry name" value="YegP-like"/>
    <property type="match status" value="1"/>
</dbReference>
<evidence type="ECO:0000313" key="3">
    <source>
        <dbReference type="Proteomes" id="UP001500738"/>
    </source>
</evidence>
<feature type="domain" description="DUF1508" evidence="1">
    <location>
        <begin position="11"/>
        <end position="56"/>
    </location>
</feature>
<keyword evidence="3" id="KW-1185">Reference proteome</keyword>
<dbReference type="Gene3D" id="2.30.29.80">
    <property type="match status" value="1"/>
</dbReference>
<dbReference type="Pfam" id="PF07411">
    <property type="entry name" value="DUF1508"/>
    <property type="match status" value="1"/>
</dbReference>
<dbReference type="InterPro" id="IPR036913">
    <property type="entry name" value="YegP-like_sf"/>
</dbReference>
<evidence type="ECO:0000259" key="1">
    <source>
        <dbReference type="Pfam" id="PF07411"/>
    </source>
</evidence>
<proteinExistence type="predicted"/>
<dbReference type="Proteomes" id="UP001500738">
    <property type="component" value="Unassembled WGS sequence"/>
</dbReference>
<accession>A0ABN1LXX4</accession>
<reference evidence="2 3" key="1">
    <citation type="journal article" date="2019" name="Int. J. Syst. Evol. Microbiol.">
        <title>The Global Catalogue of Microorganisms (GCM) 10K type strain sequencing project: providing services to taxonomists for standard genome sequencing and annotation.</title>
        <authorList>
            <consortium name="The Broad Institute Genomics Platform"/>
            <consortium name="The Broad Institute Genome Sequencing Center for Infectious Disease"/>
            <person name="Wu L."/>
            <person name="Ma J."/>
        </authorList>
    </citation>
    <scope>NUCLEOTIDE SEQUENCE [LARGE SCALE GENOMIC DNA]</scope>
    <source>
        <strain evidence="2 3">JCM 15910</strain>
    </source>
</reference>
<comment type="caution">
    <text evidence="2">The sequence shown here is derived from an EMBL/GenBank/DDBJ whole genome shotgun (WGS) entry which is preliminary data.</text>
</comment>
<protein>
    <recommendedName>
        <fullName evidence="1">DUF1508 domain-containing protein</fullName>
    </recommendedName>
</protein>
<dbReference type="InterPro" id="IPR010879">
    <property type="entry name" value="DUF1508"/>
</dbReference>
<organism evidence="2 3">
    <name type="scientific">Sphingopyxis soli</name>
    <dbReference type="NCBI Taxonomy" id="592051"/>
    <lineage>
        <taxon>Bacteria</taxon>
        <taxon>Pseudomonadati</taxon>
        <taxon>Pseudomonadota</taxon>
        <taxon>Alphaproteobacteria</taxon>
        <taxon>Sphingomonadales</taxon>
        <taxon>Sphingomonadaceae</taxon>
        <taxon>Sphingopyxis</taxon>
    </lineage>
</organism>
<evidence type="ECO:0000313" key="2">
    <source>
        <dbReference type="EMBL" id="GAA0861697.1"/>
    </source>
</evidence>